<gene>
    <name evidence="1" type="ORF">CISIN_1g035206mg</name>
</gene>
<reference evidence="1 2" key="1">
    <citation type="submission" date="2014-04" db="EMBL/GenBank/DDBJ databases">
        <authorList>
            <consortium name="International Citrus Genome Consortium"/>
            <person name="Gmitter F."/>
            <person name="Chen C."/>
            <person name="Farmerie W."/>
            <person name="Harkins T."/>
            <person name="Desany B."/>
            <person name="Mohiuddin M."/>
            <person name="Kodira C."/>
            <person name="Borodovsky M."/>
            <person name="Lomsadze A."/>
            <person name="Burns P."/>
            <person name="Jenkins J."/>
            <person name="Prochnik S."/>
            <person name="Shu S."/>
            <person name="Chapman J."/>
            <person name="Pitluck S."/>
            <person name="Schmutz J."/>
            <person name="Rokhsar D."/>
        </authorList>
    </citation>
    <scope>NUCLEOTIDE SEQUENCE</scope>
</reference>
<keyword evidence="2" id="KW-1185">Reference proteome</keyword>
<name>A0A067D073_CITSI</name>
<dbReference type="EMBL" id="KK794760">
    <property type="protein sequence ID" value="KDO36359.1"/>
    <property type="molecule type" value="Genomic_DNA"/>
</dbReference>
<accession>A0A067D073</accession>
<dbReference type="Proteomes" id="UP000027120">
    <property type="component" value="Unassembled WGS sequence"/>
</dbReference>
<organism evidence="1 2">
    <name type="scientific">Citrus sinensis</name>
    <name type="common">Sweet orange</name>
    <name type="synonym">Citrus aurantium var. sinensis</name>
    <dbReference type="NCBI Taxonomy" id="2711"/>
    <lineage>
        <taxon>Eukaryota</taxon>
        <taxon>Viridiplantae</taxon>
        <taxon>Streptophyta</taxon>
        <taxon>Embryophyta</taxon>
        <taxon>Tracheophyta</taxon>
        <taxon>Spermatophyta</taxon>
        <taxon>Magnoliopsida</taxon>
        <taxon>eudicotyledons</taxon>
        <taxon>Gunneridae</taxon>
        <taxon>Pentapetalae</taxon>
        <taxon>rosids</taxon>
        <taxon>malvids</taxon>
        <taxon>Sapindales</taxon>
        <taxon>Rutaceae</taxon>
        <taxon>Aurantioideae</taxon>
        <taxon>Citrus</taxon>
    </lineage>
</organism>
<dbReference type="AlphaFoldDB" id="A0A067D073"/>
<proteinExistence type="predicted"/>
<protein>
    <submittedName>
        <fullName evidence="1">Uncharacterized protein</fullName>
    </submittedName>
</protein>
<sequence>MHKGGRRGVACCRFRKALYYEQQNSFVYYPLIYKQKIHINLCPNAFHFFDLLLILSLYTDTKSTVSCLTS</sequence>
<evidence type="ECO:0000313" key="2">
    <source>
        <dbReference type="Proteomes" id="UP000027120"/>
    </source>
</evidence>
<evidence type="ECO:0000313" key="1">
    <source>
        <dbReference type="EMBL" id="KDO36359.1"/>
    </source>
</evidence>